<gene>
    <name evidence="2" type="ORF">KV396_00305</name>
</gene>
<protein>
    <recommendedName>
        <fullName evidence="4">Terminase small subunit</fullName>
    </recommendedName>
</protein>
<evidence type="ECO:0000313" key="2">
    <source>
        <dbReference type="EMBL" id="UPL13024.1"/>
    </source>
</evidence>
<organism evidence="2 3">
    <name type="scientific">Microbacterium galbinum</name>
    <dbReference type="NCBI Taxonomy" id="2851646"/>
    <lineage>
        <taxon>Bacteria</taxon>
        <taxon>Bacillati</taxon>
        <taxon>Actinomycetota</taxon>
        <taxon>Actinomycetes</taxon>
        <taxon>Micrococcales</taxon>
        <taxon>Microbacteriaceae</taxon>
        <taxon>Microbacterium</taxon>
    </lineage>
</organism>
<reference evidence="2 3" key="1">
    <citation type="submission" date="2021-06" db="EMBL/GenBank/DDBJ databases">
        <title>Genome-based taxonomic framework of Microbacterium strains isolated from marine environment, the description of four new species and reclassification of four preexisting species.</title>
        <authorList>
            <person name="Lee S.D."/>
            <person name="Kim S.-M."/>
            <person name="Byeon Y.-S."/>
            <person name="Yang H.L."/>
            <person name="Kim I.S."/>
        </authorList>
    </citation>
    <scope>NUCLEOTIDE SEQUENCE [LARGE SCALE GENOMIC DNA]</scope>
    <source>
        <strain evidence="2 3">SSW1-36</strain>
    </source>
</reference>
<evidence type="ECO:0000313" key="3">
    <source>
        <dbReference type="Proteomes" id="UP000831963"/>
    </source>
</evidence>
<dbReference type="RefSeq" id="WP_247956466.1">
    <property type="nucleotide sequence ID" value="NZ_CP078077.1"/>
</dbReference>
<proteinExistence type="predicted"/>
<name>A0ABY4IJR8_9MICO</name>
<dbReference type="Proteomes" id="UP000831963">
    <property type="component" value="Chromosome"/>
</dbReference>
<keyword evidence="3" id="KW-1185">Reference proteome</keyword>
<feature type="compositionally biased region" description="Basic residues" evidence="1">
    <location>
        <begin position="38"/>
        <end position="47"/>
    </location>
</feature>
<accession>A0ABY4IJR8</accession>
<dbReference type="EMBL" id="CP078077">
    <property type="protein sequence ID" value="UPL13024.1"/>
    <property type="molecule type" value="Genomic_DNA"/>
</dbReference>
<feature type="compositionally biased region" description="Basic and acidic residues" evidence="1">
    <location>
        <begin position="23"/>
        <end position="37"/>
    </location>
</feature>
<sequence>MGRPKAPCGTDAAYRRHLREGVEVDDACRRAHADAGRKPSKRSKPRAPRTPTFAPPADPHPSDDAEQPDDMKLIVDTLRTAFTTIAESDPTRLAPISREFRAAVEAVRGPADAPKELSLADQLAQARAARAARAAGSGATG</sequence>
<evidence type="ECO:0000256" key="1">
    <source>
        <dbReference type="SAM" id="MobiDB-lite"/>
    </source>
</evidence>
<evidence type="ECO:0008006" key="4">
    <source>
        <dbReference type="Google" id="ProtNLM"/>
    </source>
</evidence>
<feature type="region of interest" description="Disordered" evidence="1">
    <location>
        <begin position="23"/>
        <end position="69"/>
    </location>
</feature>